<dbReference type="Pfam" id="PF13614">
    <property type="entry name" value="AAA_31"/>
    <property type="match status" value="1"/>
</dbReference>
<reference evidence="8 9" key="1">
    <citation type="submission" date="2019-06" db="EMBL/GenBank/DDBJ databases">
        <title>Genome sequence of Litorilinea aerophila BAA-2444.</title>
        <authorList>
            <person name="Maclea K.S."/>
            <person name="Maurais E.G."/>
            <person name="Iannazzi L.C."/>
        </authorList>
    </citation>
    <scope>NUCLEOTIDE SEQUENCE [LARGE SCALE GENOMIC DNA]</scope>
    <source>
        <strain evidence="8 9">ATCC BAA-2444</strain>
    </source>
</reference>
<evidence type="ECO:0000259" key="7">
    <source>
        <dbReference type="PROSITE" id="PS50110"/>
    </source>
</evidence>
<dbReference type="InterPro" id="IPR011006">
    <property type="entry name" value="CheY-like_superfamily"/>
</dbReference>
<dbReference type="PROSITE" id="PS50110">
    <property type="entry name" value="RESPONSE_REGULATORY"/>
    <property type="match status" value="1"/>
</dbReference>
<accession>A0A540VDE5</accession>
<dbReference type="InParanoid" id="A0A540VDE5"/>
<evidence type="ECO:0000256" key="3">
    <source>
        <dbReference type="ARBA" id="ARBA00023015"/>
    </source>
</evidence>
<keyword evidence="1 6" id="KW-0597">Phosphoprotein</keyword>
<gene>
    <name evidence="8" type="ORF">FKZ61_17995</name>
</gene>
<dbReference type="FunFam" id="3.40.50.2300:FF:000001">
    <property type="entry name" value="DNA-binding response regulator PhoB"/>
    <property type="match status" value="1"/>
</dbReference>
<dbReference type="RefSeq" id="WP_141611551.1">
    <property type="nucleotide sequence ID" value="NZ_VIGC02000027.1"/>
</dbReference>
<keyword evidence="3" id="KW-0805">Transcription regulation</keyword>
<dbReference type="GO" id="GO:0006355">
    <property type="term" value="P:regulation of DNA-templated transcription"/>
    <property type="evidence" value="ECO:0007669"/>
    <property type="project" value="TreeGrafter"/>
</dbReference>
<dbReference type="InterPro" id="IPR001789">
    <property type="entry name" value="Sig_transdc_resp-reg_receiver"/>
</dbReference>
<protein>
    <submittedName>
        <fullName evidence="8">Response regulator</fullName>
    </submittedName>
</protein>
<dbReference type="GO" id="GO:0005829">
    <property type="term" value="C:cytosol"/>
    <property type="evidence" value="ECO:0007669"/>
    <property type="project" value="TreeGrafter"/>
</dbReference>
<keyword evidence="2" id="KW-0902">Two-component regulatory system</keyword>
<organism evidence="8 9">
    <name type="scientific">Litorilinea aerophila</name>
    <dbReference type="NCBI Taxonomy" id="1204385"/>
    <lineage>
        <taxon>Bacteria</taxon>
        <taxon>Bacillati</taxon>
        <taxon>Chloroflexota</taxon>
        <taxon>Caldilineae</taxon>
        <taxon>Caldilineales</taxon>
        <taxon>Caldilineaceae</taxon>
        <taxon>Litorilinea</taxon>
    </lineage>
</organism>
<dbReference type="GO" id="GO:0032993">
    <property type="term" value="C:protein-DNA complex"/>
    <property type="evidence" value="ECO:0007669"/>
    <property type="project" value="TreeGrafter"/>
</dbReference>
<keyword evidence="9" id="KW-1185">Reference proteome</keyword>
<evidence type="ECO:0000256" key="5">
    <source>
        <dbReference type="ARBA" id="ARBA00023163"/>
    </source>
</evidence>
<dbReference type="Proteomes" id="UP000317371">
    <property type="component" value="Unassembled WGS sequence"/>
</dbReference>
<dbReference type="EMBL" id="VIGC01000027">
    <property type="protein sequence ID" value="TQE94123.1"/>
    <property type="molecule type" value="Genomic_DNA"/>
</dbReference>
<dbReference type="InterPro" id="IPR027417">
    <property type="entry name" value="P-loop_NTPase"/>
</dbReference>
<keyword evidence="5" id="KW-0804">Transcription</keyword>
<evidence type="ECO:0000313" key="8">
    <source>
        <dbReference type="EMBL" id="TQE94123.1"/>
    </source>
</evidence>
<proteinExistence type="predicted"/>
<keyword evidence="4" id="KW-0238">DNA-binding</keyword>
<name>A0A540VDE5_9CHLR</name>
<sequence length="386" mass="41649">MCAKILIVDDQAVMLKLLSIPLQAEGHTVVTATTGADALAKVRAERPDLVILDIMLPDMSGIEVCQQIREQLHLLDLPIMMLSGRTEVQDKIRGLEAGADEYITKPVDPEEMVVRVRTLLGRLQRLRSTAAAPSHRGRVISVIGVKGGVGTTTVAINLGLALAMRNQPTIAVELRPYFGTFATQLGLPPSVNLGELLELTPRLINEERLRPYLLSTGHPHLRAILGPQRLQDYRDIEAEQVESLLASLVNLASNVVLDLPHLPSVASRAAVRLSQTILMVVELEPGSLAAARALQELFRIWGVGQSLVKLVAVNRSQGAHSLSLGEMSQELGYDALGVVTAAPDLALQALAAGRPLLELAPDALVTHTFFEMADRLTARPASRPIA</sequence>
<feature type="domain" description="Response regulatory" evidence="7">
    <location>
        <begin position="4"/>
        <end position="120"/>
    </location>
</feature>
<evidence type="ECO:0000313" key="9">
    <source>
        <dbReference type="Proteomes" id="UP000317371"/>
    </source>
</evidence>
<dbReference type="CDD" id="cd17574">
    <property type="entry name" value="REC_OmpR"/>
    <property type="match status" value="1"/>
</dbReference>
<dbReference type="AlphaFoldDB" id="A0A540VDE5"/>
<evidence type="ECO:0000256" key="6">
    <source>
        <dbReference type="PROSITE-ProRule" id="PRU00169"/>
    </source>
</evidence>
<evidence type="ECO:0000256" key="1">
    <source>
        <dbReference type="ARBA" id="ARBA00022553"/>
    </source>
</evidence>
<dbReference type="PANTHER" id="PTHR48111">
    <property type="entry name" value="REGULATOR OF RPOS"/>
    <property type="match status" value="1"/>
</dbReference>
<dbReference type="Pfam" id="PF00072">
    <property type="entry name" value="Response_reg"/>
    <property type="match status" value="1"/>
</dbReference>
<dbReference type="GO" id="GO:0000976">
    <property type="term" value="F:transcription cis-regulatory region binding"/>
    <property type="evidence" value="ECO:0007669"/>
    <property type="project" value="TreeGrafter"/>
</dbReference>
<dbReference type="SMART" id="SM00448">
    <property type="entry name" value="REC"/>
    <property type="match status" value="1"/>
</dbReference>
<dbReference type="InterPro" id="IPR039420">
    <property type="entry name" value="WalR-like"/>
</dbReference>
<dbReference type="PANTHER" id="PTHR48111:SF1">
    <property type="entry name" value="TWO-COMPONENT RESPONSE REGULATOR ORR33"/>
    <property type="match status" value="1"/>
</dbReference>
<dbReference type="Gene3D" id="3.40.50.2300">
    <property type="match status" value="1"/>
</dbReference>
<dbReference type="SUPFAM" id="SSF52540">
    <property type="entry name" value="P-loop containing nucleoside triphosphate hydrolases"/>
    <property type="match status" value="1"/>
</dbReference>
<dbReference type="InterPro" id="IPR025669">
    <property type="entry name" value="AAA_dom"/>
</dbReference>
<feature type="modified residue" description="4-aspartylphosphate" evidence="6">
    <location>
        <position position="53"/>
    </location>
</feature>
<evidence type="ECO:0000256" key="4">
    <source>
        <dbReference type="ARBA" id="ARBA00023125"/>
    </source>
</evidence>
<dbReference type="GO" id="GO:0000156">
    <property type="term" value="F:phosphorelay response regulator activity"/>
    <property type="evidence" value="ECO:0007669"/>
    <property type="project" value="TreeGrafter"/>
</dbReference>
<dbReference type="SUPFAM" id="SSF52172">
    <property type="entry name" value="CheY-like"/>
    <property type="match status" value="1"/>
</dbReference>
<dbReference type="OrthoDB" id="145668at2"/>
<comment type="caution">
    <text evidence="8">The sequence shown here is derived from an EMBL/GenBank/DDBJ whole genome shotgun (WGS) entry which is preliminary data.</text>
</comment>
<dbReference type="Gene3D" id="3.40.50.300">
    <property type="entry name" value="P-loop containing nucleotide triphosphate hydrolases"/>
    <property type="match status" value="1"/>
</dbReference>
<evidence type="ECO:0000256" key="2">
    <source>
        <dbReference type="ARBA" id="ARBA00023012"/>
    </source>
</evidence>